<dbReference type="AlphaFoldDB" id="A0A0F7SKI2"/>
<sequence length="119" mass="12748">MSSTQEDQSAPTELYAVAVCLIPMGLDTPSVGPQIAECQRILKKSGLTYQIGGYGTNVEGPWSQVMAVIGECHQAVHKMGTPRIATDIRIGTRTDKQIAPGQGNLGKVARVKEILEKDP</sequence>
<evidence type="ECO:0000259" key="2">
    <source>
        <dbReference type="Pfam" id="PF01910"/>
    </source>
</evidence>
<dbReference type="InterPro" id="IPR002767">
    <property type="entry name" value="Thiamine_BP"/>
</dbReference>
<organism evidence="3">
    <name type="scientific">Phaffia rhodozyma</name>
    <name type="common">Yeast</name>
    <name type="synonym">Xanthophyllomyces dendrorhous</name>
    <dbReference type="NCBI Taxonomy" id="264483"/>
    <lineage>
        <taxon>Eukaryota</taxon>
        <taxon>Fungi</taxon>
        <taxon>Dikarya</taxon>
        <taxon>Basidiomycota</taxon>
        <taxon>Agaricomycotina</taxon>
        <taxon>Tremellomycetes</taxon>
        <taxon>Cystofilobasidiales</taxon>
        <taxon>Mrakiaceae</taxon>
        <taxon>Phaffia</taxon>
    </lineage>
</organism>
<dbReference type="PANTHER" id="PTHR33777">
    <property type="entry name" value="UPF0045 PROTEIN ECM15"/>
    <property type="match status" value="1"/>
</dbReference>
<protein>
    <submittedName>
        <fullName evidence="3">Thiamin/hydroxymethyl pyrimidine-binding protein-like, putative</fullName>
    </submittedName>
</protein>
<comment type="similarity">
    <text evidence="1">Belongs to the UPF0045 family.</text>
</comment>
<reference evidence="3" key="1">
    <citation type="submission" date="2014-08" db="EMBL/GenBank/DDBJ databases">
        <authorList>
            <person name="Sharma Rahul"/>
            <person name="Thines Marco"/>
        </authorList>
    </citation>
    <scope>NUCLEOTIDE SEQUENCE</scope>
</reference>
<dbReference type="NCBIfam" id="TIGR00106">
    <property type="entry name" value="MTH1187 family thiamine-binding protein"/>
    <property type="match status" value="1"/>
</dbReference>
<name>A0A0F7SKI2_PHARH</name>
<feature type="domain" description="Thiamine-binding protein" evidence="2">
    <location>
        <begin position="17"/>
        <end position="99"/>
    </location>
</feature>
<dbReference type="InterPro" id="IPR029756">
    <property type="entry name" value="MTH1187/YkoF-like"/>
</dbReference>
<dbReference type="PANTHER" id="PTHR33777:SF1">
    <property type="entry name" value="UPF0045 PROTEIN ECM15"/>
    <property type="match status" value="1"/>
</dbReference>
<accession>A0A0F7SKI2</accession>
<dbReference type="SUPFAM" id="SSF89957">
    <property type="entry name" value="MTH1187/YkoF-like"/>
    <property type="match status" value="1"/>
</dbReference>
<dbReference type="Pfam" id="PF01910">
    <property type="entry name" value="Thiamine_BP"/>
    <property type="match status" value="1"/>
</dbReference>
<evidence type="ECO:0000313" key="3">
    <source>
        <dbReference type="EMBL" id="CDZ97422.1"/>
    </source>
</evidence>
<dbReference type="Gene3D" id="3.30.70.930">
    <property type="match status" value="1"/>
</dbReference>
<evidence type="ECO:0000256" key="1">
    <source>
        <dbReference type="ARBA" id="ARBA00010272"/>
    </source>
</evidence>
<dbReference type="GO" id="GO:0005829">
    <property type="term" value="C:cytosol"/>
    <property type="evidence" value="ECO:0007669"/>
    <property type="project" value="TreeGrafter"/>
</dbReference>
<dbReference type="EMBL" id="LN483167">
    <property type="protein sequence ID" value="CDZ97422.1"/>
    <property type="molecule type" value="Genomic_DNA"/>
</dbReference>
<dbReference type="InterPro" id="IPR051614">
    <property type="entry name" value="UPF0045_domain"/>
</dbReference>
<proteinExistence type="inferred from homology"/>